<comment type="caution">
    <text evidence="8">The sequence shown here is derived from an EMBL/GenBank/DDBJ whole genome shotgun (WGS) entry which is preliminary data.</text>
</comment>
<dbReference type="Pfam" id="PF25601">
    <property type="entry name" value="AAA_lid_14"/>
    <property type="match status" value="1"/>
</dbReference>
<protein>
    <submittedName>
        <fullName evidence="8">AAA family ATPase</fullName>
    </submittedName>
</protein>
<dbReference type="PROSITE" id="PS00688">
    <property type="entry name" value="SIGMA54_INTERACT_3"/>
    <property type="match status" value="1"/>
</dbReference>
<gene>
    <name evidence="8" type="ORF">D0435_01990</name>
</gene>
<dbReference type="SMART" id="SM00382">
    <property type="entry name" value="AAA"/>
    <property type="match status" value="1"/>
</dbReference>
<dbReference type="InterPro" id="IPR025944">
    <property type="entry name" value="Sigma_54_int_dom_CS"/>
</dbReference>
<dbReference type="CDD" id="cd00009">
    <property type="entry name" value="AAA"/>
    <property type="match status" value="1"/>
</dbReference>
<keyword evidence="2" id="KW-0067">ATP-binding</keyword>
<evidence type="ECO:0000259" key="7">
    <source>
        <dbReference type="PROSITE" id="PS50112"/>
    </source>
</evidence>
<proteinExistence type="predicted"/>
<dbReference type="InterPro" id="IPR058031">
    <property type="entry name" value="AAA_lid_NorR"/>
</dbReference>
<evidence type="ECO:0000313" key="8">
    <source>
        <dbReference type="EMBL" id="NBH60446.1"/>
    </source>
</evidence>
<accession>A0A845QGF1</accession>
<feature type="domain" description="PAS" evidence="7">
    <location>
        <begin position="220"/>
        <end position="270"/>
    </location>
</feature>
<dbReference type="SUPFAM" id="SSF52540">
    <property type="entry name" value="P-loop containing nucleoside triphosphate hydrolases"/>
    <property type="match status" value="1"/>
</dbReference>
<dbReference type="Gene3D" id="3.40.50.300">
    <property type="entry name" value="P-loop containing nucleotide triphosphate hydrolases"/>
    <property type="match status" value="1"/>
</dbReference>
<keyword evidence="5" id="KW-0804">Transcription</keyword>
<dbReference type="Gene3D" id="3.30.450.20">
    <property type="entry name" value="PAS domain"/>
    <property type="match status" value="1"/>
</dbReference>
<dbReference type="EMBL" id="QXWK01000002">
    <property type="protein sequence ID" value="NBH60446.1"/>
    <property type="molecule type" value="Genomic_DNA"/>
</dbReference>
<dbReference type="PANTHER" id="PTHR32071">
    <property type="entry name" value="TRANSCRIPTIONAL REGULATORY PROTEIN"/>
    <property type="match status" value="1"/>
</dbReference>
<dbReference type="GO" id="GO:0005524">
    <property type="term" value="F:ATP binding"/>
    <property type="evidence" value="ECO:0007669"/>
    <property type="project" value="UniProtKB-KW"/>
</dbReference>
<organism evidence="8 9">
    <name type="scientific">Anaerotruncus colihominis</name>
    <dbReference type="NCBI Taxonomy" id="169435"/>
    <lineage>
        <taxon>Bacteria</taxon>
        <taxon>Bacillati</taxon>
        <taxon>Bacillota</taxon>
        <taxon>Clostridia</taxon>
        <taxon>Eubacteriales</taxon>
        <taxon>Oscillospiraceae</taxon>
        <taxon>Anaerotruncus</taxon>
    </lineage>
</organism>
<evidence type="ECO:0000256" key="4">
    <source>
        <dbReference type="ARBA" id="ARBA00023125"/>
    </source>
</evidence>
<evidence type="ECO:0000256" key="5">
    <source>
        <dbReference type="ARBA" id="ARBA00023163"/>
    </source>
</evidence>
<dbReference type="InterPro" id="IPR003593">
    <property type="entry name" value="AAA+_ATPase"/>
</dbReference>
<dbReference type="PROSITE" id="PS00676">
    <property type="entry name" value="SIGMA54_INTERACT_2"/>
    <property type="match status" value="1"/>
</dbReference>
<dbReference type="InterPro" id="IPR002078">
    <property type="entry name" value="Sigma_54_int"/>
</dbReference>
<dbReference type="GO" id="GO:0003677">
    <property type="term" value="F:DNA binding"/>
    <property type="evidence" value="ECO:0007669"/>
    <property type="project" value="UniProtKB-KW"/>
</dbReference>
<dbReference type="Pfam" id="PF00158">
    <property type="entry name" value="Sigma54_activat"/>
    <property type="match status" value="1"/>
</dbReference>
<evidence type="ECO:0000256" key="3">
    <source>
        <dbReference type="ARBA" id="ARBA00023015"/>
    </source>
</evidence>
<keyword evidence="9" id="KW-1185">Reference proteome</keyword>
<dbReference type="PROSITE" id="PS50045">
    <property type="entry name" value="SIGMA54_INTERACT_4"/>
    <property type="match status" value="1"/>
</dbReference>
<evidence type="ECO:0000256" key="2">
    <source>
        <dbReference type="ARBA" id="ARBA00022840"/>
    </source>
</evidence>
<dbReference type="Gene3D" id="1.10.8.60">
    <property type="match status" value="1"/>
</dbReference>
<dbReference type="InterPro" id="IPR025943">
    <property type="entry name" value="Sigma_54_int_dom_ATP-bd_2"/>
</dbReference>
<reference evidence="8 9" key="1">
    <citation type="submission" date="2018-08" db="EMBL/GenBank/DDBJ databases">
        <title>Murine metabolic-syndrome-specific gut microbial biobank.</title>
        <authorList>
            <person name="Liu C."/>
        </authorList>
    </citation>
    <scope>NUCLEOTIDE SEQUENCE [LARGE SCALE GENOMIC DNA]</scope>
    <source>
        <strain evidence="8 9">28</strain>
    </source>
</reference>
<dbReference type="InterPro" id="IPR025662">
    <property type="entry name" value="Sigma_54_int_dom_ATP-bd_1"/>
</dbReference>
<keyword evidence="4" id="KW-0238">DNA-binding</keyword>
<dbReference type="AlphaFoldDB" id="A0A845QGF1"/>
<dbReference type="InterPro" id="IPR027417">
    <property type="entry name" value="P-loop_NTPase"/>
</dbReference>
<evidence type="ECO:0000259" key="6">
    <source>
        <dbReference type="PROSITE" id="PS50045"/>
    </source>
</evidence>
<dbReference type="FunFam" id="3.40.50.300:FF:000006">
    <property type="entry name" value="DNA-binding transcriptional regulator NtrC"/>
    <property type="match status" value="1"/>
</dbReference>
<dbReference type="PROSITE" id="PS50112">
    <property type="entry name" value="PAS"/>
    <property type="match status" value="1"/>
</dbReference>
<feature type="domain" description="Sigma-54 factor interaction" evidence="6">
    <location>
        <begin position="345"/>
        <end position="568"/>
    </location>
</feature>
<evidence type="ECO:0000313" key="9">
    <source>
        <dbReference type="Proteomes" id="UP000446866"/>
    </source>
</evidence>
<evidence type="ECO:0000256" key="1">
    <source>
        <dbReference type="ARBA" id="ARBA00022741"/>
    </source>
</evidence>
<name>A0A845QGF1_9FIRM</name>
<dbReference type="InterPro" id="IPR000014">
    <property type="entry name" value="PAS"/>
</dbReference>
<keyword evidence="1" id="KW-0547">Nucleotide-binding</keyword>
<dbReference type="Proteomes" id="UP000446866">
    <property type="component" value="Unassembled WGS sequence"/>
</dbReference>
<keyword evidence="3" id="KW-0805">Transcription regulation</keyword>
<dbReference type="PROSITE" id="PS00675">
    <property type="entry name" value="SIGMA54_INTERACT_1"/>
    <property type="match status" value="1"/>
</dbReference>
<dbReference type="GO" id="GO:0006355">
    <property type="term" value="P:regulation of DNA-templated transcription"/>
    <property type="evidence" value="ECO:0007669"/>
    <property type="project" value="InterPro"/>
</dbReference>
<sequence length="660" mass="74999">MSKERGRLMKNVCLVFNNRENFAVCDLLLRNLKYVLGEYVEGRICFLEELNHEALIDADLFVVLYEDRVYAMKDYTSSLDKVIVMGRTIQRQFLPEVFSIPEGTNVLVVNDSRESTLQVTNNLYEMGLNHLHLIPYLEGENEAQYREITIAITPDEKVPSFIKKAINIQNRYIDVNTFITIINKLGLHNESVTRNLLKYTQLVAENNKGINERYVTEHLKTKMLKRTIRDAQNAVLILDKELRTVYVNDKAQTLLGIDDREGVSVSSFFDDDMVEMIRHEEFDNRLVKFYGGNYIVTKIDVKIVDQVIGYSLLFNDVKDIKNMENALNKQLVKSGLVAKYTFDDICCESSAMRKSIEIAKKAALSDYTVLISGESGTGKEMIAQSIHNYSWRNSQPFVAINCAALPESLLESELFGYEKGAFTGASVNGKTGLFEQASKGTIFLDEIGDMSLNLQARLLRVLQEKQIMRLGSDKVIDVDIRILAATNKDLREAIAQKEFREDLYYRLSNIPVELPPLRQRPEEIPKLMEVFLGESYERLTAEEKTALAQYSWPGNVRELKNAADYYLLLGELPKGIGATVLPQREVIGTEPKPTDIRELVLDIISRHTDADSGIGRTAILWELSKRGIRLSDDKARKLLHTLESEGLIEIGKGRRGGRVI</sequence>